<evidence type="ECO:0000313" key="3">
    <source>
        <dbReference type="Proteomes" id="UP000008909"/>
    </source>
</evidence>
<accession>G7Y6P0</accession>
<protein>
    <submittedName>
        <fullName evidence="2">Uncharacterized protein</fullName>
    </submittedName>
</protein>
<dbReference type="PANTHER" id="PTHR47966:SF51">
    <property type="entry name" value="BETA-SITE APP-CLEAVING ENZYME, ISOFORM A-RELATED"/>
    <property type="match status" value="1"/>
</dbReference>
<dbReference type="PANTHER" id="PTHR47966">
    <property type="entry name" value="BETA-SITE APP-CLEAVING ENZYME, ISOFORM A-RELATED"/>
    <property type="match status" value="1"/>
</dbReference>
<dbReference type="Gene3D" id="2.40.70.10">
    <property type="entry name" value="Acid Proteases"/>
    <property type="match status" value="2"/>
</dbReference>
<feature type="transmembrane region" description="Helical" evidence="1">
    <location>
        <begin position="593"/>
        <end position="618"/>
    </location>
</feature>
<organism evidence="2 3">
    <name type="scientific">Clonorchis sinensis</name>
    <name type="common">Chinese liver fluke</name>
    <dbReference type="NCBI Taxonomy" id="79923"/>
    <lineage>
        <taxon>Eukaryota</taxon>
        <taxon>Metazoa</taxon>
        <taxon>Spiralia</taxon>
        <taxon>Lophotrochozoa</taxon>
        <taxon>Platyhelminthes</taxon>
        <taxon>Trematoda</taxon>
        <taxon>Digenea</taxon>
        <taxon>Opisthorchiida</taxon>
        <taxon>Opisthorchiata</taxon>
        <taxon>Opisthorchiidae</taxon>
        <taxon>Clonorchis</taxon>
    </lineage>
</organism>
<dbReference type="SUPFAM" id="SSF50630">
    <property type="entry name" value="Acid proteases"/>
    <property type="match status" value="1"/>
</dbReference>
<dbReference type="InterPro" id="IPR001461">
    <property type="entry name" value="Aspartic_peptidase_A1"/>
</dbReference>
<reference key="2">
    <citation type="submission" date="2011-10" db="EMBL/GenBank/DDBJ databases">
        <title>The genome and transcriptome sequence of Clonorchis sinensis provide insights into the carcinogenic liver fluke.</title>
        <authorList>
            <person name="Wang X."/>
            <person name="Huang Y."/>
            <person name="Chen W."/>
            <person name="Liu H."/>
            <person name="Guo L."/>
            <person name="Chen Y."/>
            <person name="Luo F."/>
            <person name="Zhou W."/>
            <person name="Sun J."/>
            <person name="Mao Q."/>
            <person name="Liang P."/>
            <person name="Zhou C."/>
            <person name="Tian Y."/>
            <person name="Men J."/>
            <person name="Lv X."/>
            <person name="Huang L."/>
            <person name="Zhou J."/>
            <person name="Hu Y."/>
            <person name="Li R."/>
            <person name="Zhang F."/>
            <person name="Lei H."/>
            <person name="Li X."/>
            <person name="Hu X."/>
            <person name="Liang C."/>
            <person name="Xu J."/>
            <person name="Wu Z."/>
            <person name="Yu X."/>
        </authorList>
    </citation>
    <scope>NUCLEOTIDE SEQUENCE</scope>
    <source>
        <strain>Henan</strain>
    </source>
</reference>
<dbReference type="AlphaFoldDB" id="G7Y6P0"/>
<keyword evidence="1" id="KW-1133">Transmembrane helix</keyword>
<gene>
    <name evidence="2" type="ORF">CLF_101837</name>
</gene>
<evidence type="ECO:0000313" key="2">
    <source>
        <dbReference type="EMBL" id="GAA48625.1"/>
    </source>
</evidence>
<dbReference type="EMBL" id="DF142900">
    <property type="protein sequence ID" value="GAA48625.1"/>
    <property type="molecule type" value="Genomic_DNA"/>
</dbReference>
<dbReference type="InterPro" id="IPR021109">
    <property type="entry name" value="Peptidase_aspartic_dom_sf"/>
</dbReference>
<keyword evidence="3" id="KW-1185">Reference proteome</keyword>
<keyword evidence="1" id="KW-0812">Transmembrane</keyword>
<dbReference type="GO" id="GO:0004190">
    <property type="term" value="F:aspartic-type endopeptidase activity"/>
    <property type="evidence" value="ECO:0007669"/>
    <property type="project" value="InterPro"/>
</dbReference>
<name>G7Y6P0_CLOSI</name>
<proteinExistence type="predicted"/>
<reference evidence="2" key="1">
    <citation type="journal article" date="2011" name="Genome Biol.">
        <title>The draft genome of the carcinogenic human liver fluke Clonorchis sinensis.</title>
        <authorList>
            <person name="Wang X."/>
            <person name="Chen W."/>
            <person name="Huang Y."/>
            <person name="Sun J."/>
            <person name="Men J."/>
            <person name="Liu H."/>
            <person name="Luo F."/>
            <person name="Guo L."/>
            <person name="Lv X."/>
            <person name="Deng C."/>
            <person name="Zhou C."/>
            <person name="Fan Y."/>
            <person name="Li X."/>
            <person name="Huang L."/>
            <person name="Hu Y."/>
            <person name="Liang C."/>
            <person name="Hu X."/>
            <person name="Xu J."/>
            <person name="Yu X."/>
        </authorList>
    </citation>
    <scope>NUCLEOTIDE SEQUENCE [LARGE SCALE GENOMIC DNA]</scope>
    <source>
        <strain evidence="2">Henan</strain>
    </source>
</reference>
<dbReference type="GO" id="GO:0006508">
    <property type="term" value="P:proteolysis"/>
    <property type="evidence" value="ECO:0007669"/>
    <property type="project" value="InterPro"/>
</dbReference>
<evidence type="ECO:0000256" key="1">
    <source>
        <dbReference type="SAM" id="Phobius"/>
    </source>
</evidence>
<dbReference type="Proteomes" id="UP000008909">
    <property type="component" value="Unassembled WGS sequence"/>
</dbReference>
<sequence length="684" mass="78427">MWLQTKIQMVHGEPRENLLANFWVIFNKRVTTFPKRQVNPQSMVRTRGWSRWIPSSKSTSAEFANRNKYTGKPETSVPMNQLYETTYSGERYKGNVMMDQLWFTFVEIVESSGAGDDREGYDGILGMRRPPENDESCDFLKTTILDYVVNAGIVNDAIFTFRFLDSQDSLIYSDFSQHGIRGDSWFVHGNLEFGGTRPDYFYPPIVSLPLYQATQWVVDITSKRIQSLISSAGGRILTEFYQTCAHWTLRQIAIMYILSECDKRLSQTLEKLTGEYTGCGKRRCFKCGTTTFWQQRRAKLAFFPTQVLNPDATSAQKIRQKRSIEYGDVVLCNLCRGYVDTGSPDTFAPVEASNKLLEASVVRQHGDGMFHVLPHDLHQVHPLKIKLGHRVYTLLPQQLTRFISLFKRRKADLREDVLLTCRIGSIHRYTATSKPFVVHSELPSSHSTAIILLSILMVLNNEIRILNTRNFAKQNAAHIGNCSVDMYESGFLPENIRPCVDENVAFVVDALPKAVKCTRELYSVTYRKYVVIFIDHWAVPPSVQQPKNTQHRGRRFGMHHASDLRSRLIDCDVGSRYRQLKMWLRMRVHPPKILYFFSVVGPGTIFLLLTESLLLWMLNLKVQGKKNQPVHQKTRSNFGNNTMGLKHFGYSVAVVATVFLNQQRMCETVQKILQNNASLAIKSN</sequence>
<keyword evidence="1" id="KW-0472">Membrane</keyword>